<dbReference type="Gene3D" id="1.20.80.10">
    <property type="match status" value="1"/>
</dbReference>
<dbReference type="InterPro" id="IPR000299">
    <property type="entry name" value="FERM_domain"/>
</dbReference>
<dbReference type="CDD" id="cd13194">
    <property type="entry name" value="FERM_C_ERM"/>
    <property type="match status" value="1"/>
</dbReference>
<dbReference type="InterPro" id="IPR029071">
    <property type="entry name" value="Ubiquitin-like_domsf"/>
</dbReference>
<evidence type="ECO:0000256" key="4">
    <source>
        <dbReference type="ARBA" id="ARBA00022475"/>
    </source>
</evidence>
<protein>
    <recommendedName>
        <fullName evidence="11">FERM domain-containing protein</fullName>
    </recommendedName>
</protein>
<dbReference type="InterPro" id="IPR008954">
    <property type="entry name" value="Moesin_tail_sf"/>
</dbReference>
<keyword evidence="7" id="KW-0963">Cytoplasm</keyword>
<comment type="caution">
    <text evidence="12">The sequence shown here is derived from an EMBL/GenBank/DDBJ whole genome shotgun (WGS) entry which is preliminary data.</text>
</comment>
<dbReference type="Pfam" id="PF09379">
    <property type="entry name" value="FERM_N"/>
    <property type="match status" value="1"/>
</dbReference>
<evidence type="ECO:0000256" key="5">
    <source>
        <dbReference type="ARBA" id="ARBA00022949"/>
    </source>
</evidence>
<dbReference type="InterPro" id="IPR014352">
    <property type="entry name" value="FERM/acyl-CoA-bd_prot_sf"/>
</dbReference>
<dbReference type="InterPro" id="IPR000798">
    <property type="entry name" value="Ez/rad/moesin-like"/>
</dbReference>
<dbReference type="GO" id="GO:0009887">
    <property type="term" value="P:animal organ morphogenesis"/>
    <property type="evidence" value="ECO:0007669"/>
    <property type="project" value="UniProtKB-ARBA"/>
</dbReference>
<evidence type="ECO:0000256" key="7">
    <source>
        <dbReference type="ARBA" id="ARBA00023212"/>
    </source>
</evidence>
<dbReference type="PRINTS" id="PR00661">
    <property type="entry name" value="ERMFAMILY"/>
</dbReference>
<dbReference type="PROSITE" id="PS50057">
    <property type="entry name" value="FERM_3"/>
    <property type="match status" value="1"/>
</dbReference>
<dbReference type="GO" id="GO:0005856">
    <property type="term" value="C:cytoskeleton"/>
    <property type="evidence" value="ECO:0007669"/>
    <property type="project" value="UniProtKB-SubCell"/>
</dbReference>
<dbReference type="SUPFAM" id="SSF50729">
    <property type="entry name" value="PH domain-like"/>
    <property type="match status" value="1"/>
</dbReference>
<keyword evidence="4" id="KW-1003">Cell membrane</keyword>
<keyword evidence="13" id="KW-1185">Reference proteome</keyword>
<evidence type="ECO:0000256" key="9">
    <source>
        <dbReference type="ARBA" id="ARBA00043944"/>
    </source>
</evidence>
<dbReference type="Pfam" id="PF20492">
    <property type="entry name" value="ERM_helical"/>
    <property type="match status" value="1"/>
</dbReference>
<dbReference type="InterPro" id="IPR046810">
    <property type="entry name" value="ERM_helical"/>
</dbReference>
<dbReference type="InterPro" id="IPR019748">
    <property type="entry name" value="FERM_central"/>
</dbReference>
<dbReference type="Gene3D" id="1.20.5.450">
    <property type="match status" value="1"/>
</dbReference>
<feature type="domain" description="FERM" evidence="11">
    <location>
        <begin position="2"/>
        <end position="290"/>
    </location>
</feature>
<dbReference type="InterPro" id="IPR018980">
    <property type="entry name" value="FERM_PH-like_C"/>
</dbReference>
<dbReference type="InterPro" id="IPR019749">
    <property type="entry name" value="Band_41_domain"/>
</dbReference>
<evidence type="ECO:0000313" key="12">
    <source>
        <dbReference type="EMBL" id="KAK4881300.1"/>
    </source>
</evidence>
<dbReference type="InterPro" id="IPR035963">
    <property type="entry name" value="FERM_2"/>
</dbReference>
<evidence type="ECO:0000313" key="13">
    <source>
        <dbReference type="Proteomes" id="UP001353858"/>
    </source>
</evidence>
<dbReference type="GO" id="GO:0030182">
    <property type="term" value="P:neuron differentiation"/>
    <property type="evidence" value="ECO:0007669"/>
    <property type="project" value="UniProtKB-ARBA"/>
</dbReference>
<dbReference type="Gene3D" id="3.10.20.90">
    <property type="entry name" value="Phosphatidylinositol 3-kinase Catalytic Subunit, Chain A, domain 1"/>
    <property type="match status" value="1"/>
</dbReference>
<keyword evidence="7" id="KW-0206">Cytoskeleton</keyword>
<dbReference type="GO" id="GO:0003779">
    <property type="term" value="F:actin binding"/>
    <property type="evidence" value="ECO:0007669"/>
    <property type="project" value="InterPro"/>
</dbReference>
<keyword evidence="10" id="KW-0175">Coiled coil</keyword>
<evidence type="ECO:0000256" key="10">
    <source>
        <dbReference type="SAM" id="Coils"/>
    </source>
</evidence>
<evidence type="ECO:0000256" key="2">
    <source>
        <dbReference type="ARBA" id="ARBA00004245"/>
    </source>
</evidence>
<gene>
    <name evidence="12" type="ORF">RN001_004619</name>
</gene>
<dbReference type="PANTHER" id="PTHR23281">
    <property type="entry name" value="MERLIN/MOESIN/EZRIN/RADIXIN"/>
    <property type="match status" value="1"/>
</dbReference>
<dbReference type="SUPFAM" id="SSF48678">
    <property type="entry name" value="Moesin tail domain"/>
    <property type="match status" value="1"/>
</dbReference>
<feature type="coiled-coil region" evidence="10">
    <location>
        <begin position="288"/>
        <end position="457"/>
    </location>
</feature>
<reference evidence="13" key="1">
    <citation type="submission" date="2023-01" db="EMBL/GenBank/DDBJ databases">
        <title>Key to firefly adult light organ development and bioluminescence: homeobox transcription factors regulate luciferase expression and transportation to peroxisome.</title>
        <authorList>
            <person name="Fu X."/>
        </authorList>
    </citation>
    <scope>NUCLEOTIDE SEQUENCE [LARGE SCALE GENOMIC DNA]</scope>
</reference>
<dbReference type="Pfam" id="PF00769">
    <property type="entry name" value="ERM_C"/>
    <property type="match status" value="1"/>
</dbReference>
<dbReference type="InterPro" id="IPR011259">
    <property type="entry name" value="ERM_C_dom"/>
</dbReference>
<name>A0AAN7Q5Z0_9COLE</name>
<dbReference type="InterPro" id="IPR041789">
    <property type="entry name" value="ERM_FERM_C"/>
</dbReference>
<dbReference type="Proteomes" id="UP001353858">
    <property type="component" value="Unassembled WGS sequence"/>
</dbReference>
<evidence type="ECO:0000256" key="6">
    <source>
        <dbReference type="ARBA" id="ARBA00023136"/>
    </source>
</evidence>
<dbReference type="SMART" id="SM01196">
    <property type="entry name" value="FERM_C"/>
    <property type="match status" value="1"/>
</dbReference>
<dbReference type="Gene3D" id="6.10.360.10">
    <property type="match status" value="1"/>
</dbReference>
<dbReference type="AlphaFoldDB" id="A0AAN7Q5Z0"/>
<dbReference type="GO" id="GO:0005886">
    <property type="term" value="C:plasma membrane"/>
    <property type="evidence" value="ECO:0007669"/>
    <property type="project" value="UniProtKB-SubCell"/>
</dbReference>
<evidence type="ECO:0000256" key="8">
    <source>
        <dbReference type="ARBA" id="ARBA00023273"/>
    </source>
</evidence>
<dbReference type="PIRSF" id="PIRSF002305">
    <property type="entry name" value="ERM"/>
    <property type="match status" value="1"/>
</dbReference>
<comment type="subcellular location">
    <subcellularLocation>
        <location evidence="3">Cell junction</location>
        <location evidence="3">Adherens junction</location>
    </subcellularLocation>
    <subcellularLocation>
        <location evidence="1">Cell membrane</location>
        <topology evidence="1">Peripheral membrane protein</topology>
    </subcellularLocation>
    <subcellularLocation>
        <location evidence="9">Cell projection</location>
        <location evidence="9">Rhabdomere</location>
    </subcellularLocation>
    <subcellularLocation>
        <location evidence="2">Cytoplasm</location>
        <location evidence="2">Cytoskeleton</location>
    </subcellularLocation>
</comment>
<accession>A0AAN7Q5Z0</accession>
<dbReference type="Pfam" id="PF00373">
    <property type="entry name" value="FERM_M"/>
    <property type="match status" value="1"/>
</dbReference>
<proteinExistence type="predicted"/>
<dbReference type="InterPro" id="IPR018979">
    <property type="entry name" value="FERM_N"/>
</dbReference>
<dbReference type="EMBL" id="JARPUR010000002">
    <property type="protein sequence ID" value="KAK4881300.1"/>
    <property type="molecule type" value="Genomic_DNA"/>
</dbReference>
<dbReference type="InterPro" id="IPR011174">
    <property type="entry name" value="ERM"/>
</dbReference>
<keyword evidence="5" id="KW-0965">Cell junction</keyword>
<evidence type="ECO:0000259" key="11">
    <source>
        <dbReference type="PROSITE" id="PS50057"/>
    </source>
</evidence>
<dbReference type="PRINTS" id="PR00935">
    <property type="entry name" value="BAND41"/>
</dbReference>
<dbReference type="Gene3D" id="2.30.29.30">
    <property type="entry name" value="Pleckstrin-homology domain (PH domain)/Phosphotyrosine-binding domain (PTB)"/>
    <property type="match status" value="1"/>
</dbReference>
<evidence type="ECO:0000256" key="3">
    <source>
        <dbReference type="ARBA" id="ARBA00004536"/>
    </source>
</evidence>
<sequence>MTAIKVTTMDTELEFSISPKTRGRELFQHISRNLGLREVWYFGLMFKGANNEDIWFDCSRKTVHAIGVNARKLKFRVKYYPEDVSQELIEETTVYYFYLQVRSAILSDQIYCPPETSVLLASYAAQARHGDYDAAIHQNGFFKKERLLPERVFQQHSMNREAWENSIMKMWQTHVGMLTEEAMMEYLKLSQNLEMFGITYFNIYNKKRTELLLGVDALGLNIYKKEDKLNPIISFPWSEIENINFKGIKFTIKPTDRQAKQFIFYADDALVNKHILNLSIGNNSLYIKRRKKDSLEVQQMKVKAAEQRKFKLEQRGKLLHETLAREQAEKRENQYQMEIQLLKEEVERKQTRLLEAQLTIQKLQEQLRELQLAKEQFEKEQKELRRMMEQLERSKDLEQTERRKLEDEIMLKQIEVQKIEDEVRLRDEEARLLQEKIDEAKRREDEYRMQQEAARIQQEREKELASVTDKADDTLPSLVDINEKLKKDVELLQQQLEKTRLENAETEMDRIHRENIRKGNNKYKTLNEIRKGNTTRRVDMFENM</sequence>
<keyword evidence="6" id="KW-0472">Membrane</keyword>
<feature type="coiled-coil region" evidence="10">
    <location>
        <begin position="482"/>
        <end position="514"/>
    </location>
</feature>
<dbReference type="GO" id="GO:0005912">
    <property type="term" value="C:adherens junction"/>
    <property type="evidence" value="ECO:0007669"/>
    <property type="project" value="UniProtKB-SubCell"/>
</dbReference>
<evidence type="ECO:0000256" key="1">
    <source>
        <dbReference type="ARBA" id="ARBA00004202"/>
    </source>
</evidence>
<keyword evidence="8" id="KW-0966">Cell projection</keyword>
<organism evidence="12 13">
    <name type="scientific">Aquatica leii</name>
    <dbReference type="NCBI Taxonomy" id="1421715"/>
    <lineage>
        <taxon>Eukaryota</taxon>
        <taxon>Metazoa</taxon>
        <taxon>Ecdysozoa</taxon>
        <taxon>Arthropoda</taxon>
        <taxon>Hexapoda</taxon>
        <taxon>Insecta</taxon>
        <taxon>Pterygota</taxon>
        <taxon>Neoptera</taxon>
        <taxon>Endopterygota</taxon>
        <taxon>Coleoptera</taxon>
        <taxon>Polyphaga</taxon>
        <taxon>Elateriformia</taxon>
        <taxon>Elateroidea</taxon>
        <taxon>Lampyridae</taxon>
        <taxon>Luciolinae</taxon>
        <taxon>Aquatica</taxon>
    </lineage>
</organism>
<dbReference type="GO" id="GO:0016028">
    <property type="term" value="C:rhabdomere"/>
    <property type="evidence" value="ECO:0007669"/>
    <property type="project" value="UniProtKB-SubCell"/>
</dbReference>
<dbReference type="SMART" id="SM00295">
    <property type="entry name" value="B41"/>
    <property type="match status" value="1"/>
</dbReference>
<dbReference type="SUPFAM" id="SSF54236">
    <property type="entry name" value="Ubiquitin-like"/>
    <property type="match status" value="1"/>
</dbReference>
<dbReference type="SUPFAM" id="SSF47031">
    <property type="entry name" value="Second domain of FERM"/>
    <property type="match status" value="1"/>
</dbReference>
<dbReference type="CDD" id="cd14473">
    <property type="entry name" value="FERM_B-lobe"/>
    <property type="match status" value="1"/>
</dbReference>
<dbReference type="InterPro" id="IPR011993">
    <property type="entry name" value="PH-like_dom_sf"/>
</dbReference>
<dbReference type="Pfam" id="PF09380">
    <property type="entry name" value="FERM_C"/>
    <property type="match status" value="1"/>
</dbReference>